<keyword evidence="7" id="KW-1185">Reference proteome</keyword>
<feature type="compositionally biased region" description="Polar residues" evidence="2">
    <location>
        <begin position="1"/>
        <end position="10"/>
    </location>
</feature>
<feature type="region of interest" description="Disordered" evidence="2">
    <location>
        <begin position="82"/>
        <end position="115"/>
    </location>
</feature>
<dbReference type="GO" id="GO:0005811">
    <property type="term" value="C:lipid droplet"/>
    <property type="evidence" value="ECO:0007669"/>
    <property type="project" value="TreeGrafter"/>
</dbReference>
<dbReference type="PANTHER" id="PTHR42886">
    <property type="entry name" value="RE40534P-RELATED"/>
    <property type="match status" value="1"/>
</dbReference>
<reference evidence="5" key="2">
    <citation type="submission" date="2020-01" db="EMBL/GenBank/DDBJ databases">
        <authorList>
            <person name="Korhonen P.K.K."/>
            <person name="Guangxu M.G."/>
            <person name="Wang T.W."/>
            <person name="Stroehlein A.J.S."/>
            <person name="Young N.D."/>
            <person name="Ang C.-S.A."/>
            <person name="Fernando D.W.F."/>
            <person name="Lu H.L."/>
            <person name="Taylor S.T."/>
            <person name="Ehtesham M.E.M."/>
            <person name="Najaraj S.H.N."/>
            <person name="Harsha G.H.G."/>
            <person name="Madugundu A.M."/>
            <person name="Renuse S.R."/>
            <person name="Holt D.H."/>
            <person name="Pandey A.P."/>
            <person name="Papenfuss A.P."/>
            <person name="Gasser R.B.G."/>
            <person name="Fischer K.F."/>
        </authorList>
    </citation>
    <scope>NUCLEOTIDE SEQUENCE</scope>
    <source>
        <strain evidence="5">SSS_KF_BRIS2020</strain>
    </source>
</reference>
<sequence length="832" mass="95840">MMFSMQQKKQSPIKMNLSRSTSLPHQLLRPRSNSSPIEIAINDQTNNDRSHFFRSKLKLKNNNNQQLLKFNQTKRNSGQIIRVNDGVDDSDASDASDDDDDDVENRASKTTKSSSHRRNFQSNFLSLFIRIIFNPIYLLLSYLRLVYFIMYSLFLCLYDLANDFGCNHRDREDRNLKHSSLRSSIPNKRYRHLCNHHHSLPSVPSAIGSLFSSTFKRTLPSRIDSQQNSIIELIDSNLLKNSNWWHRSVSSSNTQESIQTSIKYRKKSDIYRSRSISSPQQLYYYSDSIQEELFRELPEISLSNCPFKFMIEKIFFWSCIPFCLQSINLMKQKLRNAIRWCPTSIQDLEEADEKILSYLKCEHRSYFVDIGNFSDLKNTLIWTVELTSDRRNSIQSIQQEAKPDILNHEKPKNEQGLPLVMIHGFAAGVGLWVLNFDELAARSNRKIFAFDLLGFAKSSRPNFPLPSKKGLTKKQQIKAEAKITEESFIESIEKWRQKIGEPLRDGFIILGHSFGAYLALGYALKYPQHVAHVILADPWGIPSEHQNFSSSNHMNSRQLPWWAQLIGKLFLNLFNPLSALRAIGPWGPKFLNSVRSDIKKKFERLKNDGQPLKRLNAAEVADHPPPLDSADELSGDEIDGSESENSRSNRITKMIEEEQCDVLNYIYHCNAQSKPSGETAFTRLCSSTGWAILPMIERVHELHRDIRLTFLYGSRSWIDRQTGLQAKYILATKVPQASTNLIPSINYDDSDDYEIDERVDVHVIDGAGHHVYADKPEKFNELVITVCENADSYRSSRVVAEENDIEQNDSIDFASVHHQQQQRTQPSSIQFR</sequence>
<dbReference type="PANTHER" id="PTHR42886:SF29">
    <property type="entry name" value="PUMMELIG, ISOFORM A"/>
    <property type="match status" value="1"/>
</dbReference>
<dbReference type="GO" id="GO:0052689">
    <property type="term" value="F:carboxylic ester hydrolase activity"/>
    <property type="evidence" value="ECO:0007669"/>
    <property type="project" value="TreeGrafter"/>
</dbReference>
<dbReference type="OrthoDB" id="7457040at2759"/>
<evidence type="ECO:0000256" key="1">
    <source>
        <dbReference type="ARBA" id="ARBA00038097"/>
    </source>
</evidence>
<dbReference type="Proteomes" id="UP000070412">
    <property type="component" value="Unassembled WGS sequence"/>
</dbReference>
<evidence type="ECO:0000313" key="7">
    <source>
        <dbReference type="Proteomes" id="UP000070412"/>
    </source>
</evidence>
<evidence type="ECO:0000313" key="5">
    <source>
        <dbReference type="EMBL" id="KAF7496087.1"/>
    </source>
</evidence>
<keyword evidence="3" id="KW-0472">Membrane</keyword>
<feature type="region of interest" description="Disordered" evidence="2">
    <location>
        <begin position="1"/>
        <end position="35"/>
    </location>
</feature>
<dbReference type="GO" id="GO:0005739">
    <property type="term" value="C:mitochondrion"/>
    <property type="evidence" value="ECO:0007669"/>
    <property type="project" value="TreeGrafter"/>
</dbReference>
<dbReference type="InterPro" id="IPR000073">
    <property type="entry name" value="AB_hydrolase_1"/>
</dbReference>
<dbReference type="EMBL" id="WVUK01000039">
    <property type="protein sequence ID" value="KAF7496087.1"/>
    <property type="molecule type" value="Genomic_DNA"/>
</dbReference>
<feature type="compositionally biased region" description="Acidic residues" evidence="2">
    <location>
        <begin position="86"/>
        <end position="103"/>
    </location>
</feature>
<evidence type="ECO:0000256" key="2">
    <source>
        <dbReference type="SAM" id="MobiDB-lite"/>
    </source>
</evidence>
<feature type="region of interest" description="Disordered" evidence="2">
    <location>
        <begin position="616"/>
        <end position="649"/>
    </location>
</feature>
<dbReference type="InterPro" id="IPR029058">
    <property type="entry name" value="AB_hydrolase_fold"/>
</dbReference>
<accession>A0A834RHT9</accession>
<feature type="domain" description="AB hydrolase-1" evidence="4">
    <location>
        <begin position="418"/>
        <end position="577"/>
    </location>
</feature>
<evidence type="ECO:0000259" key="4">
    <source>
        <dbReference type="Pfam" id="PF00561"/>
    </source>
</evidence>
<feature type="transmembrane region" description="Helical" evidence="3">
    <location>
        <begin position="122"/>
        <end position="139"/>
    </location>
</feature>
<feature type="compositionally biased region" description="Acidic residues" evidence="2">
    <location>
        <begin position="629"/>
        <end position="642"/>
    </location>
</feature>
<protein>
    <submittedName>
        <fullName evidence="5">Abhydrolase domain-containing protein 4</fullName>
    </submittedName>
</protein>
<keyword evidence="3" id="KW-1133">Transmembrane helix</keyword>
<organism evidence="5">
    <name type="scientific">Sarcoptes scabiei</name>
    <name type="common">Itch mite</name>
    <name type="synonym">Acarus scabiei</name>
    <dbReference type="NCBI Taxonomy" id="52283"/>
    <lineage>
        <taxon>Eukaryota</taxon>
        <taxon>Metazoa</taxon>
        <taxon>Ecdysozoa</taxon>
        <taxon>Arthropoda</taxon>
        <taxon>Chelicerata</taxon>
        <taxon>Arachnida</taxon>
        <taxon>Acari</taxon>
        <taxon>Acariformes</taxon>
        <taxon>Sarcoptiformes</taxon>
        <taxon>Astigmata</taxon>
        <taxon>Psoroptidia</taxon>
        <taxon>Sarcoptoidea</taxon>
        <taxon>Sarcoptidae</taxon>
        <taxon>Sarcoptinae</taxon>
        <taxon>Sarcoptes</taxon>
    </lineage>
</organism>
<dbReference type="GO" id="GO:0055088">
    <property type="term" value="P:lipid homeostasis"/>
    <property type="evidence" value="ECO:0007669"/>
    <property type="project" value="TreeGrafter"/>
</dbReference>
<evidence type="ECO:0000313" key="6">
    <source>
        <dbReference type="EnsemblMetazoa" id="KAF7496087.1"/>
    </source>
</evidence>
<dbReference type="Pfam" id="PF00561">
    <property type="entry name" value="Abhydrolase_1"/>
    <property type="match status" value="1"/>
</dbReference>
<proteinExistence type="inferred from homology"/>
<keyword evidence="5" id="KW-0378">Hydrolase</keyword>
<comment type="similarity">
    <text evidence="1">Belongs to the peptidase S33 family. ABHD4/ABHD5 subfamily.</text>
</comment>
<gene>
    <name evidence="5" type="primary">SSS_303g</name>
    <name evidence="5" type="ORF">SSS_303</name>
</gene>
<name>A0A834RHT9_SARSC</name>
<dbReference type="SUPFAM" id="SSF53474">
    <property type="entry name" value="alpha/beta-Hydrolases"/>
    <property type="match status" value="1"/>
</dbReference>
<reference evidence="6" key="3">
    <citation type="submission" date="2022-06" db="UniProtKB">
        <authorList>
            <consortium name="EnsemblMetazoa"/>
        </authorList>
    </citation>
    <scope>IDENTIFICATION</scope>
</reference>
<reference evidence="7" key="1">
    <citation type="journal article" date="2020" name="PLoS Negl. Trop. Dis.">
        <title>High-quality nuclear genome for Sarcoptes scabiei-A critical resource for a neglected parasite.</title>
        <authorList>
            <person name="Korhonen P.K."/>
            <person name="Gasser R.B."/>
            <person name="Ma G."/>
            <person name="Wang T."/>
            <person name="Stroehlein A.J."/>
            <person name="Young N.D."/>
            <person name="Ang C.S."/>
            <person name="Fernando D.D."/>
            <person name="Lu H.C."/>
            <person name="Taylor S."/>
            <person name="Reynolds S.L."/>
            <person name="Mofiz E."/>
            <person name="Najaraj S.H."/>
            <person name="Gowda H."/>
            <person name="Madugundu A."/>
            <person name="Renuse S."/>
            <person name="Holt D."/>
            <person name="Pandey A."/>
            <person name="Papenfuss A.T."/>
            <person name="Fischer K."/>
        </authorList>
    </citation>
    <scope>NUCLEOTIDE SEQUENCE [LARGE SCALE GENOMIC DNA]</scope>
</reference>
<evidence type="ECO:0000256" key="3">
    <source>
        <dbReference type="SAM" id="Phobius"/>
    </source>
</evidence>
<dbReference type="GO" id="GO:0006654">
    <property type="term" value="P:phosphatidic acid biosynthetic process"/>
    <property type="evidence" value="ECO:0007669"/>
    <property type="project" value="TreeGrafter"/>
</dbReference>
<dbReference type="EnsemblMetazoa" id="SSS_303s_mrna">
    <property type="protein sequence ID" value="KAF7496087.1"/>
    <property type="gene ID" value="SSS_303"/>
</dbReference>
<keyword evidence="3" id="KW-0812">Transmembrane</keyword>
<dbReference type="AlphaFoldDB" id="A0A834RHT9"/>
<dbReference type="Gene3D" id="3.40.50.1820">
    <property type="entry name" value="alpha/beta hydrolase"/>
    <property type="match status" value="1"/>
</dbReference>
<dbReference type="GO" id="GO:0042171">
    <property type="term" value="F:lysophosphatidic acid acyltransferase activity"/>
    <property type="evidence" value="ECO:0007669"/>
    <property type="project" value="TreeGrafter"/>
</dbReference>